<proteinExistence type="predicted"/>
<dbReference type="AlphaFoldDB" id="A0A1B9IV49"/>
<reference evidence="1 2" key="1">
    <citation type="submission" date="2013-07" db="EMBL/GenBank/DDBJ databases">
        <title>The Genome Sequence of Kwoniella mangroviensis CBS10435.</title>
        <authorList>
            <consortium name="The Broad Institute Genome Sequencing Platform"/>
            <person name="Cuomo C."/>
            <person name="Litvintseva A."/>
            <person name="Chen Y."/>
            <person name="Heitman J."/>
            <person name="Sun S."/>
            <person name="Springer D."/>
            <person name="Dromer F."/>
            <person name="Young S.K."/>
            <person name="Zeng Q."/>
            <person name="Gargeya S."/>
            <person name="Fitzgerald M."/>
            <person name="Abouelleil A."/>
            <person name="Alvarado L."/>
            <person name="Berlin A.M."/>
            <person name="Chapman S.B."/>
            <person name="Dewar J."/>
            <person name="Goldberg J."/>
            <person name="Griggs A."/>
            <person name="Gujja S."/>
            <person name="Hansen M."/>
            <person name="Howarth C."/>
            <person name="Imamovic A."/>
            <person name="Larimer J."/>
            <person name="McCowan C."/>
            <person name="Murphy C."/>
            <person name="Pearson M."/>
            <person name="Priest M."/>
            <person name="Roberts A."/>
            <person name="Saif S."/>
            <person name="Shea T."/>
            <person name="Sykes S."/>
            <person name="Wortman J."/>
            <person name="Nusbaum C."/>
            <person name="Birren B."/>
        </authorList>
    </citation>
    <scope>NUCLEOTIDE SEQUENCE [LARGE SCALE GENOMIC DNA]</scope>
    <source>
        <strain evidence="1 2">CBS 10435</strain>
    </source>
</reference>
<keyword evidence="2" id="KW-1185">Reference proteome</keyword>
<accession>A0A1B9IV49</accession>
<dbReference type="EMBL" id="KI669460">
    <property type="protein sequence ID" value="OCF59406.1"/>
    <property type="molecule type" value="Genomic_DNA"/>
</dbReference>
<gene>
    <name evidence="1" type="ORF">L486_02071</name>
</gene>
<reference evidence="2" key="2">
    <citation type="submission" date="2013-12" db="EMBL/GenBank/DDBJ databases">
        <title>Evolution of pathogenesis and genome organization in the Tremellales.</title>
        <authorList>
            <person name="Cuomo C."/>
            <person name="Litvintseva A."/>
            <person name="Heitman J."/>
            <person name="Chen Y."/>
            <person name="Sun S."/>
            <person name="Springer D."/>
            <person name="Dromer F."/>
            <person name="Young S."/>
            <person name="Zeng Q."/>
            <person name="Chapman S."/>
            <person name="Gujja S."/>
            <person name="Saif S."/>
            <person name="Birren B."/>
        </authorList>
    </citation>
    <scope>NUCLEOTIDE SEQUENCE [LARGE SCALE GENOMIC DNA]</scope>
    <source>
        <strain evidence="2">CBS 10435</strain>
    </source>
</reference>
<sequence length="204" mass="23927">MENLDLENPDDLVEFSQRSQRQQLDTDLSLLFDSRLTSKNARGTEKQEPRVGIKQELTNATDFLHIDKKNNIPRRYHLSIIQSLLSSEAEERRQWIKDNIKHSASSPINRYTHQDDEISYVKGMTNDEFLMNISTNKNAMDVVKNCNELINVLPFHDEFEQSWMTLTCSYMGEGKPWIRIRQLENNNETEPYSRLNGVEIVYND</sequence>
<organism evidence="1 2">
    <name type="scientific">Kwoniella mangroviensis CBS 10435</name>
    <dbReference type="NCBI Taxonomy" id="1331196"/>
    <lineage>
        <taxon>Eukaryota</taxon>
        <taxon>Fungi</taxon>
        <taxon>Dikarya</taxon>
        <taxon>Basidiomycota</taxon>
        <taxon>Agaricomycotina</taxon>
        <taxon>Tremellomycetes</taxon>
        <taxon>Tremellales</taxon>
        <taxon>Cryptococcaceae</taxon>
        <taxon>Kwoniella</taxon>
    </lineage>
</organism>
<name>A0A1B9IV49_9TREE</name>
<protein>
    <submittedName>
        <fullName evidence="1">Uncharacterized protein</fullName>
    </submittedName>
</protein>
<dbReference type="Proteomes" id="UP000092583">
    <property type="component" value="Unassembled WGS sequence"/>
</dbReference>
<evidence type="ECO:0000313" key="2">
    <source>
        <dbReference type="Proteomes" id="UP000092583"/>
    </source>
</evidence>
<evidence type="ECO:0000313" key="1">
    <source>
        <dbReference type="EMBL" id="OCF59406.1"/>
    </source>
</evidence>